<accession>X7F8P4</accession>
<dbReference type="RefSeq" id="WP_043771909.1">
    <property type="nucleotide sequence ID" value="NZ_JAME01000019.1"/>
</dbReference>
<evidence type="ECO:0000313" key="3">
    <source>
        <dbReference type="Proteomes" id="UP000023430"/>
    </source>
</evidence>
<sequence>MKKFAIVLAVASGLAAPVAADHKHHHHGHHGDDISRFQGGTIIVSCFRGPWNDVIWDRPNSKFVDSLVAIGYDFPTAHAVAERVCRDDRLVNNPEGLKSEMRRIYYDARSRKTLGH</sequence>
<evidence type="ECO:0000256" key="1">
    <source>
        <dbReference type="SAM" id="SignalP"/>
    </source>
</evidence>
<protein>
    <submittedName>
        <fullName evidence="2">Uncharacterized protein</fullName>
    </submittedName>
</protein>
<reference evidence="2 3" key="1">
    <citation type="submission" date="2014-01" db="EMBL/GenBank/DDBJ databases">
        <title>Roseivivax isoporae LMG 25204 Genome Sequencing.</title>
        <authorList>
            <person name="Lai Q."/>
            <person name="Li G."/>
            <person name="Shao Z."/>
        </authorList>
    </citation>
    <scope>NUCLEOTIDE SEQUENCE [LARGE SCALE GENOMIC DNA]</scope>
    <source>
        <strain evidence="2 3">LMG 25204</strain>
    </source>
</reference>
<comment type="caution">
    <text evidence="2">The sequence shown here is derived from an EMBL/GenBank/DDBJ whole genome shotgun (WGS) entry which is preliminary data.</text>
</comment>
<keyword evidence="3" id="KW-1185">Reference proteome</keyword>
<dbReference type="OrthoDB" id="7744610at2"/>
<name>X7F8P4_9RHOB</name>
<dbReference type="Proteomes" id="UP000023430">
    <property type="component" value="Unassembled WGS sequence"/>
</dbReference>
<dbReference type="EMBL" id="JAME01000019">
    <property type="protein sequence ID" value="ETX28454.1"/>
    <property type="molecule type" value="Genomic_DNA"/>
</dbReference>
<dbReference type="AlphaFoldDB" id="X7F8P4"/>
<feature type="signal peptide" evidence="1">
    <location>
        <begin position="1"/>
        <end position="20"/>
    </location>
</feature>
<feature type="chain" id="PRO_5004978649" evidence="1">
    <location>
        <begin position="21"/>
        <end position="116"/>
    </location>
</feature>
<gene>
    <name evidence="2" type="ORF">RISW2_06750</name>
</gene>
<organism evidence="2 3">
    <name type="scientific">Roseivivax isoporae LMG 25204</name>
    <dbReference type="NCBI Taxonomy" id="1449351"/>
    <lineage>
        <taxon>Bacteria</taxon>
        <taxon>Pseudomonadati</taxon>
        <taxon>Pseudomonadota</taxon>
        <taxon>Alphaproteobacteria</taxon>
        <taxon>Rhodobacterales</taxon>
        <taxon>Roseobacteraceae</taxon>
        <taxon>Roseivivax</taxon>
    </lineage>
</organism>
<keyword evidence="1" id="KW-0732">Signal</keyword>
<evidence type="ECO:0000313" key="2">
    <source>
        <dbReference type="EMBL" id="ETX28454.1"/>
    </source>
</evidence>
<dbReference type="eggNOG" id="ENOG50331TW">
    <property type="taxonomic scope" value="Bacteria"/>
</dbReference>
<proteinExistence type="predicted"/>